<dbReference type="Gene3D" id="2.20.70.10">
    <property type="match status" value="2"/>
</dbReference>
<evidence type="ECO:0000256" key="1">
    <source>
        <dbReference type="SAM" id="Coils"/>
    </source>
</evidence>
<feature type="region of interest" description="Disordered" evidence="2">
    <location>
        <begin position="78"/>
        <end position="110"/>
    </location>
</feature>
<evidence type="ECO:0000313" key="6">
    <source>
        <dbReference type="Proteomes" id="UP001159405"/>
    </source>
</evidence>
<organism evidence="5 6">
    <name type="scientific">Porites lobata</name>
    <dbReference type="NCBI Taxonomy" id="104759"/>
    <lineage>
        <taxon>Eukaryota</taxon>
        <taxon>Metazoa</taxon>
        <taxon>Cnidaria</taxon>
        <taxon>Anthozoa</taxon>
        <taxon>Hexacorallia</taxon>
        <taxon>Scleractinia</taxon>
        <taxon>Fungiina</taxon>
        <taxon>Poritidae</taxon>
        <taxon>Porites</taxon>
    </lineage>
</organism>
<dbReference type="PROSITE" id="PS50020">
    <property type="entry name" value="WW_DOMAIN_2"/>
    <property type="match status" value="2"/>
</dbReference>
<dbReference type="CDD" id="cd00201">
    <property type="entry name" value="WW"/>
    <property type="match status" value="2"/>
</dbReference>
<dbReference type="PROSITE" id="PS50951">
    <property type="entry name" value="SARAH"/>
    <property type="match status" value="1"/>
</dbReference>
<dbReference type="InterPro" id="IPR036020">
    <property type="entry name" value="WW_dom_sf"/>
</dbReference>
<name>A0ABN8N0M3_9CNID</name>
<dbReference type="InterPro" id="IPR030030">
    <property type="entry name" value="Sav"/>
</dbReference>
<dbReference type="InterPro" id="IPR011524">
    <property type="entry name" value="SARAH_dom"/>
</dbReference>
<dbReference type="SUPFAM" id="SSF51045">
    <property type="entry name" value="WW domain"/>
    <property type="match status" value="2"/>
</dbReference>
<evidence type="ECO:0000313" key="5">
    <source>
        <dbReference type="EMBL" id="CAH3040499.1"/>
    </source>
</evidence>
<dbReference type="Pfam" id="PF00397">
    <property type="entry name" value="WW"/>
    <property type="match status" value="2"/>
</dbReference>
<dbReference type="InterPro" id="IPR001202">
    <property type="entry name" value="WW_dom"/>
</dbReference>
<keyword evidence="1" id="KW-0175">Coiled coil</keyword>
<dbReference type="EMBL" id="CALNXK010000008">
    <property type="protein sequence ID" value="CAH3040499.1"/>
    <property type="molecule type" value="Genomic_DNA"/>
</dbReference>
<reference evidence="5 6" key="1">
    <citation type="submission" date="2022-05" db="EMBL/GenBank/DDBJ databases">
        <authorList>
            <consortium name="Genoscope - CEA"/>
            <person name="William W."/>
        </authorList>
    </citation>
    <scope>NUCLEOTIDE SEQUENCE [LARGE SCALE GENOMIC DNA]</scope>
</reference>
<protein>
    <submittedName>
        <fullName evidence="5">Uncharacterized protein</fullName>
    </submittedName>
</protein>
<feature type="compositionally biased region" description="Polar residues" evidence="2">
    <location>
        <begin position="78"/>
        <end position="90"/>
    </location>
</feature>
<dbReference type="PANTHER" id="PTHR47522">
    <property type="entry name" value="SALVADOR FAMILY WW DOMAIN-CONTAINING PROTEIN 1"/>
    <property type="match status" value="1"/>
</dbReference>
<gene>
    <name evidence="5" type="ORF">PLOB_00045717</name>
</gene>
<comment type="caution">
    <text evidence="5">The sequence shown here is derived from an EMBL/GenBank/DDBJ whole genome shotgun (WGS) entry which is preliminary data.</text>
</comment>
<feature type="compositionally biased region" description="Polar residues" evidence="2">
    <location>
        <begin position="100"/>
        <end position="110"/>
    </location>
</feature>
<feature type="domain" description="WW" evidence="3">
    <location>
        <begin position="428"/>
        <end position="461"/>
    </location>
</feature>
<dbReference type="Proteomes" id="UP001159405">
    <property type="component" value="Unassembled WGS sequence"/>
</dbReference>
<feature type="domain" description="SARAH" evidence="4">
    <location>
        <begin position="520"/>
        <end position="567"/>
    </location>
</feature>
<feature type="coiled-coil region" evidence="1">
    <location>
        <begin position="550"/>
        <end position="586"/>
    </location>
</feature>
<proteinExistence type="predicted"/>
<dbReference type="SMART" id="SM00456">
    <property type="entry name" value="WW"/>
    <property type="match status" value="2"/>
</dbReference>
<evidence type="ECO:0000259" key="3">
    <source>
        <dbReference type="PROSITE" id="PS50020"/>
    </source>
</evidence>
<accession>A0ABN8N0M3</accession>
<dbReference type="PANTHER" id="PTHR47522:SF2">
    <property type="entry name" value="PROTEIN SALVADOR HOMOLOG 1"/>
    <property type="match status" value="1"/>
</dbReference>
<keyword evidence="6" id="KW-1185">Reference proteome</keyword>
<sequence length="590" mass="67707">MRMPFLSKYFLKKKGKGLKECLQGKYRKRENTTEILEERLKRCVSTPCINALSEVDFSESYSPDCATENAGILMVTQEHNPNRVHNTGSVSLEPVDRSDQVSQTSYDSNRNCNVNDLSENVQRIHLNAESSCQSCVIHHASPEVQKMGYRHPPPYPEQIEQNISSPLHKYRHPPPYREPVDSIDSASFYGQHGNTGNDYSSYYNLEKHSRHPPSYVHSSDRFSLDSRLPNGAFHQNLPKKAVSESFIPNTNGYRYVQHAPNSVSEYYNGYGYSKPFSSAQDSFSYNTSHGEPFISEAGSLQLGFITNQATSTNNLFSETRSDMLRYKDSPSPPISGGNQSPFTSQAQFMSRPQASYPGMEQEGSFSKRFFPAGNMDEKKNLVFNGSQLHQLDLSLPPGFEVAWTPDGRKYYVDHNTETTDWCHPLEKAGLPDGWEKIESPNFGVYYVNHNTKMAQYDHPAKTQFIQQQHQQDMRGSESIRQESQAIPAQNPLVPANPYISEEIPEWLQVYAKASPDYDGFLKWDLFRYAELDCWQAMLKRLYKKEVEHVVMRHEEYRQALQRELEQKQNQQEEEQALADLDELDKELAKY</sequence>
<evidence type="ECO:0000259" key="4">
    <source>
        <dbReference type="PROSITE" id="PS50951"/>
    </source>
</evidence>
<dbReference type="CDD" id="cd21433">
    <property type="entry name" value="SARAH_Sav"/>
    <property type="match status" value="1"/>
</dbReference>
<evidence type="ECO:0000256" key="2">
    <source>
        <dbReference type="SAM" id="MobiDB-lite"/>
    </source>
</evidence>
<feature type="domain" description="WW" evidence="3">
    <location>
        <begin position="393"/>
        <end position="426"/>
    </location>
</feature>